<dbReference type="Pfam" id="PF09056">
    <property type="entry name" value="Phospholip_A2_3"/>
    <property type="match status" value="1"/>
</dbReference>
<evidence type="ECO:0000313" key="2">
    <source>
        <dbReference type="Proteomes" id="UP000283895"/>
    </source>
</evidence>
<organism evidence="1 2">
    <name type="scientific">Cytospora schulzeri</name>
    <dbReference type="NCBI Taxonomy" id="448051"/>
    <lineage>
        <taxon>Eukaryota</taxon>
        <taxon>Fungi</taxon>
        <taxon>Dikarya</taxon>
        <taxon>Ascomycota</taxon>
        <taxon>Pezizomycotina</taxon>
        <taxon>Sordariomycetes</taxon>
        <taxon>Sordariomycetidae</taxon>
        <taxon>Diaporthales</taxon>
        <taxon>Cytosporaceae</taxon>
        <taxon>Cytospora</taxon>
    </lineage>
</organism>
<dbReference type="AlphaFoldDB" id="A0A423W272"/>
<sequence>MKQESKTPEEITDELLFKTSLDEFITRREKRDPTDLVWESDGCTHAPDNPMGFNFLPACQRHDFGYRNYRAQNRLTKATKKEINKQFKNDLHGICHRYLLRRPACKITATLFYEAVKHNHIDDDALARLD</sequence>
<comment type="caution">
    <text evidence="1">The sequence shown here is derived from an EMBL/GenBank/DDBJ whole genome shotgun (WGS) entry which is preliminary data.</text>
</comment>
<dbReference type="GO" id="GO:0006644">
    <property type="term" value="P:phospholipid metabolic process"/>
    <property type="evidence" value="ECO:0007669"/>
    <property type="project" value="InterPro"/>
</dbReference>
<evidence type="ECO:0000313" key="1">
    <source>
        <dbReference type="EMBL" id="ROV97423.1"/>
    </source>
</evidence>
<name>A0A423W272_9PEZI</name>
<proteinExistence type="predicted"/>
<keyword evidence="2" id="KW-1185">Reference proteome</keyword>
<dbReference type="InterPro" id="IPR015141">
    <property type="entry name" value="PLipase_A2_prok/fun"/>
</dbReference>
<dbReference type="Proteomes" id="UP000283895">
    <property type="component" value="Unassembled WGS sequence"/>
</dbReference>
<accession>A0A423W272</accession>
<dbReference type="SUPFAM" id="SSF48619">
    <property type="entry name" value="Phospholipase A2, PLA2"/>
    <property type="match status" value="1"/>
</dbReference>
<gene>
    <name evidence="1" type="ORF">VMCG_06938</name>
</gene>
<protein>
    <submittedName>
        <fullName evidence="1">Uncharacterized protein</fullName>
    </submittedName>
</protein>
<dbReference type="GO" id="GO:0004623">
    <property type="term" value="F:phospholipase A2 activity"/>
    <property type="evidence" value="ECO:0007669"/>
    <property type="project" value="InterPro"/>
</dbReference>
<reference evidence="1 2" key="1">
    <citation type="submission" date="2015-09" db="EMBL/GenBank/DDBJ databases">
        <title>Host preference determinants of Valsa canker pathogens revealed by comparative genomics.</title>
        <authorList>
            <person name="Yin Z."/>
            <person name="Huang L."/>
        </authorList>
    </citation>
    <scope>NUCLEOTIDE SEQUENCE [LARGE SCALE GENOMIC DNA]</scope>
    <source>
        <strain evidence="1 2">03-1</strain>
    </source>
</reference>
<dbReference type="Gene3D" id="1.20.90.10">
    <property type="entry name" value="Phospholipase A2 domain"/>
    <property type="match status" value="1"/>
</dbReference>
<dbReference type="EMBL" id="LKEA01000029">
    <property type="protein sequence ID" value="ROV97423.1"/>
    <property type="molecule type" value="Genomic_DNA"/>
</dbReference>
<dbReference type="OrthoDB" id="5120271at2759"/>
<dbReference type="InterPro" id="IPR036444">
    <property type="entry name" value="PLipase_A2_dom_sf"/>
</dbReference>
<dbReference type="GO" id="GO:0050482">
    <property type="term" value="P:arachidonate secretion"/>
    <property type="evidence" value="ECO:0007669"/>
    <property type="project" value="InterPro"/>
</dbReference>